<dbReference type="PANTHER" id="PTHR33164:SF99">
    <property type="entry name" value="MARR FAMILY REGULATORY PROTEIN"/>
    <property type="match status" value="1"/>
</dbReference>
<sequence length="159" mass="17743">MNKTITPEPQVDDDQLVTWWGLVIEGYHVTSERLAAEIERQFGLSMPSFDILIRLVRSPENRMQMTMLAKEAALSSGGFTKVADRLTKAGLIHREPSETDRRVTYAVLTDHGLDVATRARAVCADLLRERVLAPLGQQNSANLAQAMRTLRTHNGSEND</sequence>
<feature type="domain" description="HTH marR-type" evidence="1">
    <location>
        <begin position="1"/>
        <end position="152"/>
    </location>
</feature>
<dbReference type="InterPro" id="IPR036388">
    <property type="entry name" value="WH-like_DNA-bd_sf"/>
</dbReference>
<protein>
    <submittedName>
        <fullName evidence="2">MarR family transcriptional regulator</fullName>
    </submittedName>
</protein>
<evidence type="ECO:0000313" key="2">
    <source>
        <dbReference type="EMBL" id="GAA2361662.1"/>
    </source>
</evidence>
<comment type="caution">
    <text evidence="2">The sequence shown here is derived from an EMBL/GenBank/DDBJ whole genome shotgun (WGS) entry which is preliminary data.</text>
</comment>
<name>A0ABN3GV27_9PSEU</name>
<dbReference type="InterPro" id="IPR036390">
    <property type="entry name" value="WH_DNA-bd_sf"/>
</dbReference>
<proteinExistence type="predicted"/>
<dbReference type="Proteomes" id="UP001501218">
    <property type="component" value="Unassembled WGS sequence"/>
</dbReference>
<dbReference type="InterPro" id="IPR000835">
    <property type="entry name" value="HTH_MarR-typ"/>
</dbReference>
<dbReference type="PANTHER" id="PTHR33164">
    <property type="entry name" value="TRANSCRIPTIONAL REGULATOR, MARR FAMILY"/>
    <property type="match status" value="1"/>
</dbReference>
<dbReference type="PROSITE" id="PS50995">
    <property type="entry name" value="HTH_MARR_2"/>
    <property type="match status" value="1"/>
</dbReference>
<dbReference type="SUPFAM" id="SSF46785">
    <property type="entry name" value="Winged helix' DNA-binding domain"/>
    <property type="match status" value="1"/>
</dbReference>
<dbReference type="Pfam" id="PF12802">
    <property type="entry name" value="MarR_2"/>
    <property type="match status" value="1"/>
</dbReference>
<dbReference type="SMART" id="SM00347">
    <property type="entry name" value="HTH_MARR"/>
    <property type="match status" value="1"/>
</dbReference>
<dbReference type="EMBL" id="BAAARA010000023">
    <property type="protein sequence ID" value="GAA2361662.1"/>
    <property type="molecule type" value="Genomic_DNA"/>
</dbReference>
<evidence type="ECO:0000259" key="1">
    <source>
        <dbReference type="PROSITE" id="PS50995"/>
    </source>
</evidence>
<reference evidence="2 3" key="1">
    <citation type="journal article" date="2019" name="Int. J. Syst. Evol. Microbiol.">
        <title>The Global Catalogue of Microorganisms (GCM) 10K type strain sequencing project: providing services to taxonomists for standard genome sequencing and annotation.</title>
        <authorList>
            <consortium name="The Broad Institute Genomics Platform"/>
            <consortium name="The Broad Institute Genome Sequencing Center for Infectious Disease"/>
            <person name="Wu L."/>
            <person name="Ma J."/>
        </authorList>
    </citation>
    <scope>NUCLEOTIDE SEQUENCE [LARGE SCALE GENOMIC DNA]</scope>
    <source>
        <strain evidence="2 3">JCM 16221</strain>
    </source>
</reference>
<gene>
    <name evidence="2" type="ORF">GCM10009854_46330</name>
</gene>
<dbReference type="Gene3D" id="1.10.10.10">
    <property type="entry name" value="Winged helix-like DNA-binding domain superfamily/Winged helix DNA-binding domain"/>
    <property type="match status" value="1"/>
</dbReference>
<evidence type="ECO:0000313" key="3">
    <source>
        <dbReference type="Proteomes" id="UP001501218"/>
    </source>
</evidence>
<organism evidence="2 3">
    <name type="scientific">Saccharopolyspora halophila</name>
    <dbReference type="NCBI Taxonomy" id="405551"/>
    <lineage>
        <taxon>Bacteria</taxon>
        <taxon>Bacillati</taxon>
        <taxon>Actinomycetota</taxon>
        <taxon>Actinomycetes</taxon>
        <taxon>Pseudonocardiales</taxon>
        <taxon>Pseudonocardiaceae</taxon>
        <taxon>Saccharopolyspora</taxon>
    </lineage>
</organism>
<dbReference type="RefSeq" id="WP_344136986.1">
    <property type="nucleotide sequence ID" value="NZ_BAAARA010000023.1"/>
</dbReference>
<dbReference type="InterPro" id="IPR039422">
    <property type="entry name" value="MarR/SlyA-like"/>
</dbReference>
<accession>A0ABN3GV27</accession>
<keyword evidence="3" id="KW-1185">Reference proteome</keyword>